<dbReference type="PANTHER" id="PTHR33227">
    <property type="entry name" value="STIGMA-SPECIFIC STIG1-LIKE PROTEIN 3"/>
    <property type="match status" value="1"/>
</dbReference>
<protein>
    <recommendedName>
        <fullName evidence="7">Stigma-specific Stig1 family protein</fullName>
    </recommendedName>
</protein>
<evidence type="ECO:0000256" key="4">
    <source>
        <dbReference type="SAM" id="SignalP"/>
    </source>
</evidence>
<dbReference type="Proteomes" id="UP001054252">
    <property type="component" value="Unassembled WGS sequence"/>
</dbReference>
<reference evidence="5 6" key="1">
    <citation type="journal article" date="2021" name="Commun. Biol.">
        <title>The genome of Shorea leprosula (Dipterocarpaceae) highlights the ecological relevance of drought in aseasonal tropical rainforests.</title>
        <authorList>
            <person name="Ng K.K.S."/>
            <person name="Kobayashi M.J."/>
            <person name="Fawcett J.A."/>
            <person name="Hatakeyama M."/>
            <person name="Paape T."/>
            <person name="Ng C.H."/>
            <person name="Ang C.C."/>
            <person name="Tnah L.H."/>
            <person name="Lee C.T."/>
            <person name="Nishiyama T."/>
            <person name="Sese J."/>
            <person name="O'Brien M.J."/>
            <person name="Copetti D."/>
            <person name="Mohd Noor M.I."/>
            <person name="Ong R.C."/>
            <person name="Putra M."/>
            <person name="Sireger I.Z."/>
            <person name="Indrioko S."/>
            <person name="Kosugi Y."/>
            <person name="Izuno A."/>
            <person name="Isagi Y."/>
            <person name="Lee S.L."/>
            <person name="Shimizu K.K."/>
        </authorList>
    </citation>
    <scope>NUCLEOTIDE SEQUENCE [LARGE SCALE GENOMIC DNA]</scope>
    <source>
        <strain evidence="5">214</strain>
    </source>
</reference>
<accession>A0AAV5JPP5</accession>
<dbReference type="EMBL" id="BPVZ01000038">
    <property type="protein sequence ID" value="GKV13308.1"/>
    <property type="molecule type" value="Genomic_DNA"/>
</dbReference>
<name>A0AAV5JPP5_9ROSI</name>
<sequence>MVLVPGNALIVISLLLLIPPCLAQWNATATSSRWLKNVTNWRRPRPEGCSYRPWICGQGQQPPTVRMRCCRNKCVDVASDVNHCGLCRIRCRFSWQCCRGLCTNTNLNRFNCGRCGRRCAGGVRCLYGLCGYAQPLPPRPPFPRPRPLPLRSPGVVDPPPMTSE</sequence>
<evidence type="ECO:0000256" key="1">
    <source>
        <dbReference type="ARBA" id="ARBA00006010"/>
    </source>
</evidence>
<dbReference type="PANTHER" id="PTHR33227:SF48">
    <property type="entry name" value="STIGMA-SPECIFIC STIG1-LIKE PROTEIN 4"/>
    <property type="match status" value="1"/>
</dbReference>
<keyword evidence="6" id="KW-1185">Reference proteome</keyword>
<evidence type="ECO:0008006" key="7">
    <source>
        <dbReference type="Google" id="ProtNLM"/>
    </source>
</evidence>
<comment type="similarity">
    <text evidence="1">Belongs to the STIG1 family.</text>
</comment>
<dbReference type="AlphaFoldDB" id="A0AAV5JPP5"/>
<evidence type="ECO:0000256" key="3">
    <source>
        <dbReference type="SAM" id="MobiDB-lite"/>
    </source>
</evidence>
<feature type="region of interest" description="Disordered" evidence="3">
    <location>
        <begin position="141"/>
        <end position="164"/>
    </location>
</feature>
<dbReference type="InterPro" id="IPR006969">
    <property type="entry name" value="Stig-like"/>
</dbReference>
<organism evidence="5 6">
    <name type="scientific">Rubroshorea leprosula</name>
    <dbReference type="NCBI Taxonomy" id="152421"/>
    <lineage>
        <taxon>Eukaryota</taxon>
        <taxon>Viridiplantae</taxon>
        <taxon>Streptophyta</taxon>
        <taxon>Embryophyta</taxon>
        <taxon>Tracheophyta</taxon>
        <taxon>Spermatophyta</taxon>
        <taxon>Magnoliopsida</taxon>
        <taxon>eudicotyledons</taxon>
        <taxon>Gunneridae</taxon>
        <taxon>Pentapetalae</taxon>
        <taxon>rosids</taxon>
        <taxon>malvids</taxon>
        <taxon>Malvales</taxon>
        <taxon>Dipterocarpaceae</taxon>
        <taxon>Rubroshorea</taxon>
    </lineage>
</organism>
<comment type="caution">
    <text evidence="5">The sequence shown here is derived from an EMBL/GenBank/DDBJ whole genome shotgun (WGS) entry which is preliminary data.</text>
</comment>
<feature type="chain" id="PRO_5043394477" description="Stigma-specific Stig1 family protein" evidence="4">
    <location>
        <begin position="24"/>
        <end position="164"/>
    </location>
</feature>
<evidence type="ECO:0000313" key="5">
    <source>
        <dbReference type="EMBL" id="GKV13308.1"/>
    </source>
</evidence>
<keyword evidence="2 4" id="KW-0732">Signal</keyword>
<dbReference type="Pfam" id="PF04885">
    <property type="entry name" value="Stig1"/>
    <property type="match status" value="1"/>
</dbReference>
<feature type="signal peptide" evidence="4">
    <location>
        <begin position="1"/>
        <end position="23"/>
    </location>
</feature>
<evidence type="ECO:0000256" key="2">
    <source>
        <dbReference type="ARBA" id="ARBA00022729"/>
    </source>
</evidence>
<gene>
    <name evidence="5" type="ORF">SLEP1_g24336</name>
</gene>
<proteinExistence type="inferred from homology"/>
<evidence type="ECO:0000313" key="6">
    <source>
        <dbReference type="Proteomes" id="UP001054252"/>
    </source>
</evidence>